<name>T0Y262_9ZZZZ</name>
<dbReference type="CDD" id="cd01425">
    <property type="entry name" value="RPS2"/>
    <property type="match status" value="1"/>
</dbReference>
<dbReference type="EMBL" id="AUZZ01010619">
    <property type="protein sequence ID" value="EQD29176.1"/>
    <property type="molecule type" value="Genomic_DNA"/>
</dbReference>
<dbReference type="GO" id="GO:0015935">
    <property type="term" value="C:small ribosomal subunit"/>
    <property type="evidence" value="ECO:0007669"/>
    <property type="project" value="InterPro"/>
</dbReference>
<comment type="similarity">
    <text evidence="1">Belongs to the universal ribosomal protein uS2 family.</text>
</comment>
<dbReference type="InterPro" id="IPR005707">
    <property type="entry name" value="Ribosomal_uS2_euk/arc"/>
</dbReference>
<reference evidence="4" key="2">
    <citation type="journal article" date="2014" name="ISME J.">
        <title>Microbial stratification in low pH oxic and suboxic macroscopic growths along an acid mine drainage.</title>
        <authorList>
            <person name="Mendez-Garcia C."/>
            <person name="Mesa V."/>
            <person name="Sprenger R.R."/>
            <person name="Richter M."/>
            <person name="Diez M.S."/>
            <person name="Solano J."/>
            <person name="Bargiela R."/>
            <person name="Golyshina O.V."/>
            <person name="Manteca A."/>
            <person name="Ramos J.L."/>
            <person name="Gallego J.R."/>
            <person name="Llorente I."/>
            <person name="Martins Dos Santos V.A."/>
            <person name="Jensen O.N."/>
            <person name="Pelaez A.I."/>
            <person name="Sanchez J."/>
            <person name="Ferrer M."/>
        </authorList>
    </citation>
    <scope>NUCLEOTIDE SEQUENCE</scope>
</reference>
<keyword evidence="3" id="KW-0687">Ribonucleoprotein</keyword>
<dbReference type="InterPro" id="IPR018130">
    <property type="entry name" value="Ribosomal_uS2_CS"/>
</dbReference>
<dbReference type="InterPro" id="IPR023591">
    <property type="entry name" value="Ribosomal_uS2_flav_dom_sf"/>
</dbReference>
<sequence length="105" mass="12232">ILTNPNREDYMEPEVILISDTRNEKQAVKEASETNIPIVALCDTDNWIKFVDLVIPCNNKGRRSLALVYYLLSRQFLKEKGLIKSDEEFKYKVSDFEAKMEMKAK</sequence>
<dbReference type="Pfam" id="PF00318">
    <property type="entry name" value="Ribosomal_S2"/>
    <property type="match status" value="1"/>
</dbReference>
<dbReference type="PROSITE" id="PS00963">
    <property type="entry name" value="RIBOSOMAL_S2_2"/>
    <property type="match status" value="1"/>
</dbReference>
<reference evidence="4" key="1">
    <citation type="submission" date="2013-08" db="EMBL/GenBank/DDBJ databases">
        <authorList>
            <person name="Mendez C."/>
            <person name="Richter M."/>
            <person name="Ferrer M."/>
            <person name="Sanchez J."/>
        </authorList>
    </citation>
    <scope>NUCLEOTIDE SEQUENCE</scope>
</reference>
<comment type="caution">
    <text evidence="4">The sequence shown here is derived from an EMBL/GenBank/DDBJ whole genome shotgun (WGS) entry which is preliminary data.</text>
</comment>
<dbReference type="InterPro" id="IPR001865">
    <property type="entry name" value="Ribosomal_uS2"/>
</dbReference>
<evidence type="ECO:0000256" key="3">
    <source>
        <dbReference type="ARBA" id="ARBA00023274"/>
    </source>
</evidence>
<evidence type="ECO:0000313" key="4">
    <source>
        <dbReference type="EMBL" id="EQD29176.1"/>
    </source>
</evidence>
<feature type="non-terminal residue" evidence="4">
    <location>
        <position position="1"/>
    </location>
</feature>
<organism evidence="4">
    <name type="scientific">mine drainage metagenome</name>
    <dbReference type="NCBI Taxonomy" id="410659"/>
    <lineage>
        <taxon>unclassified sequences</taxon>
        <taxon>metagenomes</taxon>
        <taxon>ecological metagenomes</taxon>
    </lineage>
</organism>
<evidence type="ECO:0000256" key="2">
    <source>
        <dbReference type="ARBA" id="ARBA00022980"/>
    </source>
</evidence>
<gene>
    <name evidence="4" type="ORF">B2A_14618</name>
</gene>
<dbReference type="PANTHER" id="PTHR11489">
    <property type="entry name" value="40S RIBOSOMAL PROTEIN SA"/>
    <property type="match status" value="1"/>
</dbReference>
<proteinExistence type="inferred from homology"/>
<accession>T0Y262</accession>
<keyword evidence="2 4" id="KW-0689">Ribosomal protein</keyword>
<dbReference type="Gene3D" id="3.40.50.10490">
    <property type="entry name" value="Glucose-6-phosphate isomerase like protein, domain 1"/>
    <property type="match status" value="1"/>
</dbReference>
<evidence type="ECO:0000256" key="1">
    <source>
        <dbReference type="ARBA" id="ARBA00006242"/>
    </source>
</evidence>
<dbReference type="GO" id="GO:0006412">
    <property type="term" value="P:translation"/>
    <property type="evidence" value="ECO:0007669"/>
    <property type="project" value="InterPro"/>
</dbReference>
<dbReference type="GO" id="GO:0003735">
    <property type="term" value="F:structural constituent of ribosome"/>
    <property type="evidence" value="ECO:0007669"/>
    <property type="project" value="InterPro"/>
</dbReference>
<dbReference type="PRINTS" id="PR00395">
    <property type="entry name" value="RIBOSOMALS2"/>
</dbReference>
<dbReference type="SUPFAM" id="SSF52313">
    <property type="entry name" value="Ribosomal protein S2"/>
    <property type="match status" value="1"/>
</dbReference>
<protein>
    <submittedName>
        <fullName evidence="4">30S ribosomal protein S2</fullName>
    </submittedName>
</protein>
<dbReference type="AlphaFoldDB" id="T0Y262"/>